<proteinExistence type="inferred from homology"/>
<feature type="transmembrane region" description="Helical" evidence="7">
    <location>
        <begin position="80"/>
        <end position="104"/>
    </location>
</feature>
<evidence type="ECO:0000256" key="6">
    <source>
        <dbReference type="RuleBase" id="RU000688"/>
    </source>
</evidence>
<dbReference type="PANTHER" id="PTHR46641">
    <property type="entry name" value="FMRFAMIDE RECEPTOR-RELATED"/>
    <property type="match status" value="1"/>
</dbReference>
<keyword evidence="6" id="KW-0807">Transducer</keyword>
<evidence type="ECO:0000256" key="2">
    <source>
        <dbReference type="ARBA" id="ARBA00010663"/>
    </source>
</evidence>
<dbReference type="PRINTS" id="PR00237">
    <property type="entry name" value="GPCRRHODOPSN"/>
</dbReference>
<evidence type="ECO:0000256" key="4">
    <source>
        <dbReference type="ARBA" id="ARBA00022989"/>
    </source>
</evidence>
<feature type="transmembrane region" description="Helical" evidence="7">
    <location>
        <begin position="154"/>
        <end position="178"/>
    </location>
</feature>
<keyword evidence="10" id="KW-1185">Reference proteome</keyword>
<evidence type="ECO:0000259" key="8">
    <source>
        <dbReference type="PROSITE" id="PS50262"/>
    </source>
</evidence>
<keyword evidence="3 6" id="KW-0812">Transmembrane</keyword>
<feature type="transmembrane region" description="Helical" evidence="7">
    <location>
        <begin position="350"/>
        <end position="370"/>
    </location>
</feature>
<dbReference type="Gene3D" id="1.20.1070.10">
    <property type="entry name" value="Rhodopsin 7-helix transmembrane proteins"/>
    <property type="match status" value="1"/>
</dbReference>
<dbReference type="Pfam" id="PF10324">
    <property type="entry name" value="7TM_GPCR_Srw"/>
    <property type="match status" value="1"/>
</dbReference>
<dbReference type="InterPro" id="IPR019427">
    <property type="entry name" value="7TM_GPCR_serpentine_rcpt_Srw"/>
</dbReference>
<dbReference type="Proteomes" id="UP001642540">
    <property type="component" value="Unassembled WGS sequence"/>
</dbReference>
<name>A0ABP1RDK1_9HEXA</name>
<evidence type="ECO:0000313" key="9">
    <source>
        <dbReference type="EMBL" id="CAL8125370.1"/>
    </source>
</evidence>
<keyword evidence="6" id="KW-0297">G-protein coupled receptor</keyword>
<organism evidence="9 10">
    <name type="scientific">Orchesella dallaii</name>
    <dbReference type="NCBI Taxonomy" id="48710"/>
    <lineage>
        <taxon>Eukaryota</taxon>
        <taxon>Metazoa</taxon>
        <taxon>Ecdysozoa</taxon>
        <taxon>Arthropoda</taxon>
        <taxon>Hexapoda</taxon>
        <taxon>Collembola</taxon>
        <taxon>Entomobryomorpha</taxon>
        <taxon>Entomobryoidea</taxon>
        <taxon>Orchesellidae</taxon>
        <taxon>Orchesellinae</taxon>
        <taxon>Orchesella</taxon>
    </lineage>
</organism>
<feature type="transmembrane region" description="Helical" evidence="7">
    <location>
        <begin position="116"/>
        <end position="142"/>
    </location>
</feature>
<comment type="subcellular location">
    <subcellularLocation>
        <location evidence="1">Membrane</location>
    </subcellularLocation>
</comment>
<feature type="transmembrane region" description="Helical" evidence="7">
    <location>
        <begin position="267"/>
        <end position="287"/>
    </location>
</feature>
<dbReference type="SUPFAM" id="SSF81321">
    <property type="entry name" value="Family A G protein-coupled receptor-like"/>
    <property type="match status" value="1"/>
</dbReference>
<dbReference type="EMBL" id="CAXLJM020000069">
    <property type="protein sequence ID" value="CAL8125370.1"/>
    <property type="molecule type" value="Genomic_DNA"/>
</dbReference>
<dbReference type="PROSITE" id="PS50262">
    <property type="entry name" value="G_PROTEIN_RECEP_F1_2"/>
    <property type="match status" value="1"/>
</dbReference>
<keyword evidence="5 7" id="KW-0472">Membrane</keyword>
<protein>
    <recommendedName>
        <fullName evidence="8">G-protein coupled receptors family 1 profile domain-containing protein</fullName>
    </recommendedName>
</protein>
<dbReference type="InterPro" id="IPR017452">
    <property type="entry name" value="GPCR_Rhodpsn_7TM"/>
</dbReference>
<evidence type="ECO:0000256" key="7">
    <source>
        <dbReference type="SAM" id="Phobius"/>
    </source>
</evidence>
<dbReference type="InterPro" id="IPR052954">
    <property type="entry name" value="GPCR-Ligand_Int"/>
</dbReference>
<sequence>MTNYIHLHHFTCFFTNFPENFTVCYEDELRTTIETDEYGNLVNRTFNSTCYDCLWRSLYMFDDETCQQGGKCVGFIILKIFSILFILIGMIGTFTNILTVIVLSKGTSCAPSLATLLLPLAICDGVTSFTGILFCGGTLLALENLDRSAAVLRTVYIALTLGYYSRTTSMFLAVIITVERYCVVAKPLRAKEWFTVHKTKRIAIIATVVSLLAQLPRCFDSKWTPIGEDGVGGILPHHKLPGYDGYSYVVEYSDFAYGFYDKFCESYFILDFLMPLPTLVFFNFLLYREVGLSNSNRKKLQITCASHQSEVNAAKMFAVVVVILVLCHVLPIISHGIIGIYRLIHRDIGYISILTIGINSAVNFVIYCAFGKAFRNDFKELFINCPIIKQVRTISISLSVKSRRASCALDEKVANS</sequence>
<dbReference type="CDD" id="cd14978">
    <property type="entry name" value="7tmA_FMRFamide_R-like"/>
    <property type="match status" value="1"/>
</dbReference>
<gene>
    <name evidence="9" type="ORF">ODALV1_LOCUS20944</name>
</gene>
<evidence type="ECO:0000256" key="5">
    <source>
        <dbReference type="ARBA" id="ARBA00023136"/>
    </source>
</evidence>
<evidence type="ECO:0000256" key="1">
    <source>
        <dbReference type="ARBA" id="ARBA00004370"/>
    </source>
</evidence>
<comment type="similarity">
    <text evidence="2 6">Belongs to the G-protein coupled receptor 1 family.</text>
</comment>
<accession>A0ABP1RDK1</accession>
<reference evidence="9 10" key="1">
    <citation type="submission" date="2024-08" db="EMBL/GenBank/DDBJ databases">
        <authorList>
            <person name="Cucini C."/>
            <person name="Frati F."/>
        </authorList>
    </citation>
    <scope>NUCLEOTIDE SEQUENCE [LARGE SCALE GENOMIC DNA]</scope>
</reference>
<feature type="transmembrane region" description="Helical" evidence="7">
    <location>
        <begin position="316"/>
        <end position="344"/>
    </location>
</feature>
<evidence type="ECO:0000256" key="3">
    <source>
        <dbReference type="ARBA" id="ARBA00022692"/>
    </source>
</evidence>
<dbReference type="PROSITE" id="PS00237">
    <property type="entry name" value="G_PROTEIN_RECEP_F1_1"/>
    <property type="match status" value="1"/>
</dbReference>
<comment type="caution">
    <text evidence="9">The sequence shown here is derived from an EMBL/GenBank/DDBJ whole genome shotgun (WGS) entry which is preliminary data.</text>
</comment>
<dbReference type="InterPro" id="IPR000276">
    <property type="entry name" value="GPCR_Rhodpsn"/>
</dbReference>
<evidence type="ECO:0000313" key="10">
    <source>
        <dbReference type="Proteomes" id="UP001642540"/>
    </source>
</evidence>
<dbReference type="PANTHER" id="PTHR46641:SF2">
    <property type="entry name" value="FMRFAMIDE RECEPTOR"/>
    <property type="match status" value="1"/>
</dbReference>
<keyword evidence="6" id="KW-0675">Receptor</keyword>
<feature type="domain" description="G-protein coupled receptors family 1 profile" evidence="8">
    <location>
        <begin position="95"/>
        <end position="367"/>
    </location>
</feature>
<keyword evidence="4 7" id="KW-1133">Transmembrane helix</keyword>